<protein>
    <submittedName>
        <fullName evidence="2">Uncharacterized protein</fullName>
    </submittedName>
</protein>
<dbReference type="Proteomes" id="UP001152798">
    <property type="component" value="Chromosome 7"/>
</dbReference>
<sequence length="113" mass="12740">MLPLLKCTIISDLLCLVKKMCKIFFAFIFLFLSFQLRLSRGWSFHESGLGSFIGVLVGSWNGPESLIINLNRCTATSCCPAYYQCCGGGKFCCDLAFPIFRMILTDNRVYNNL</sequence>
<feature type="transmembrane region" description="Helical" evidence="1">
    <location>
        <begin position="20"/>
        <end position="38"/>
    </location>
</feature>
<gene>
    <name evidence="2" type="ORF">NEZAVI_LOCUS14824</name>
</gene>
<name>A0A9P0MTW0_NEZVI</name>
<keyword evidence="1" id="KW-0812">Transmembrane</keyword>
<reference evidence="2" key="1">
    <citation type="submission" date="2022-01" db="EMBL/GenBank/DDBJ databases">
        <authorList>
            <person name="King R."/>
        </authorList>
    </citation>
    <scope>NUCLEOTIDE SEQUENCE</scope>
</reference>
<evidence type="ECO:0000313" key="2">
    <source>
        <dbReference type="EMBL" id="CAH1407003.1"/>
    </source>
</evidence>
<proteinExistence type="predicted"/>
<organism evidence="2 3">
    <name type="scientific">Nezara viridula</name>
    <name type="common">Southern green stink bug</name>
    <name type="synonym">Cimex viridulus</name>
    <dbReference type="NCBI Taxonomy" id="85310"/>
    <lineage>
        <taxon>Eukaryota</taxon>
        <taxon>Metazoa</taxon>
        <taxon>Ecdysozoa</taxon>
        <taxon>Arthropoda</taxon>
        <taxon>Hexapoda</taxon>
        <taxon>Insecta</taxon>
        <taxon>Pterygota</taxon>
        <taxon>Neoptera</taxon>
        <taxon>Paraneoptera</taxon>
        <taxon>Hemiptera</taxon>
        <taxon>Heteroptera</taxon>
        <taxon>Panheteroptera</taxon>
        <taxon>Pentatomomorpha</taxon>
        <taxon>Pentatomoidea</taxon>
        <taxon>Pentatomidae</taxon>
        <taxon>Pentatominae</taxon>
        <taxon>Nezara</taxon>
    </lineage>
</organism>
<keyword evidence="1" id="KW-0472">Membrane</keyword>
<dbReference type="OrthoDB" id="10394806at2759"/>
<evidence type="ECO:0000256" key="1">
    <source>
        <dbReference type="SAM" id="Phobius"/>
    </source>
</evidence>
<evidence type="ECO:0000313" key="3">
    <source>
        <dbReference type="Proteomes" id="UP001152798"/>
    </source>
</evidence>
<keyword evidence="1" id="KW-1133">Transmembrane helix</keyword>
<keyword evidence="3" id="KW-1185">Reference proteome</keyword>
<dbReference type="EMBL" id="OV725083">
    <property type="protein sequence ID" value="CAH1407003.1"/>
    <property type="molecule type" value="Genomic_DNA"/>
</dbReference>
<accession>A0A9P0MTW0</accession>
<dbReference type="AlphaFoldDB" id="A0A9P0MTW0"/>